<evidence type="ECO:0000313" key="10">
    <source>
        <dbReference type="Proteomes" id="UP000636891"/>
    </source>
</evidence>
<dbReference type="InterPro" id="IPR006314">
    <property type="entry name" value="Dyp_peroxidase"/>
</dbReference>
<comment type="cofactor">
    <cofactor evidence="1">
        <name>heme b</name>
        <dbReference type="ChEBI" id="CHEBI:60344"/>
    </cofactor>
</comment>
<dbReference type="PANTHER" id="PTHR30521">
    <property type="entry name" value="DEFERROCHELATASE/PEROXIDASE"/>
    <property type="match status" value="1"/>
</dbReference>
<proteinExistence type="inferred from homology"/>
<gene>
    <name evidence="9" type="ORF">H8S08_06735</name>
</gene>
<evidence type="ECO:0000259" key="8">
    <source>
        <dbReference type="Pfam" id="PF20628"/>
    </source>
</evidence>
<dbReference type="RefSeq" id="WP_118458953.1">
    <property type="nucleotide sequence ID" value="NZ_JACOOK010000003.1"/>
</dbReference>
<dbReference type="Pfam" id="PF20628">
    <property type="entry name" value="Dyp_perox_C"/>
    <property type="match status" value="1"/>
</dbReference>
<dbReference type="PROSITE" id="PS51404">
    <property type="entry name" value="DYP_PEROXIDASE"/>
    <property type="match status" value="1"/>
</dbReference>
<dbReference type="GO" id="GO:0004601">
    <property type="term" value="F:peroxidase activity"/>
    <property type="evidence" value="ECO:0007669"/>
    <property type="project" value="UniProtKB-KW"/>
</dbReference>
<dbReference type="InterPro" id="IPR048327">
    <property type="entry name" value="Dyp_perox_N"/>
</dbReference>
<accession>A0ABR7CM26</accession>
<dbReference type="Proteomes" id="UP000636891">
    <property type="component" value="Unassembled WGS sequence"/>
</dbReference>
<evidence type="ECO:0000313" key="9">
    <source>
        <dbReference type="EMBL" id="MBC5616713.1"/>
    </source>
</evidence>
<keyword evidence="5" id="KW-0408">Iron</keyword>
<sequence length="321" mass="35666">MNLNTPPAIAGNIPQDVTERAGENAVFIVYGLKETPRTADRIKDLCANFSAMIRSIRNRFPDMQFSCTMGFGADAWSRLFPERPKPRELETFQEIKGARHTAVSTPGDLFFHIRGRQMGVCFEFASIIDEKLKGTVDPIDEVHGFRYQDGKAIIGFVDGTENPAVDENPYEFAVIGDEDSGFAGGSYIFVQKYLHDMNAWNALPVEEQEKTIGRKKFNDVELSDEEKPANAHNAVTNIQDSAGNDLKIVRANMPFANTSKGEYGTYFIGYAGTFSTTRRMLENMFVGDPAGNTDRLLDFSTAVTGTLFFAPSYDLLETLGE</sequence>
<name>A0ABR7CM26_9BACT</name>
<protein>
    <submittedName>
        <fullName evidence="9">Dyp-type peroxidase</fullName>
    </submittedName>
</protein>
<feature type="domain" description="Dyp-type peroxidase C-terminal" evidence="8">
    <location>
        <begin position="151"/>
        <end position="313"/>
    </location>
</feature>
<evidence type="ECO:0000259" key="7">
    <source>
        <dbReference type="Pfam" id="PF04261"/>
    </source>
</evidence>
<dbReference type="PANTHER" id="PTHR30521:SF0">
    <property type="entry name" value="DYP-TYPE PEROXIDASE FAMILY PROTEIN"/>
    <property type="match status" value="1"/>
</dbReference>
<dbReference type="NCBIfam" id="TIGR01413">
    <property type="entry name" value="Dyp_perox_fam"/>
    <property type="match status" value="1"/>
</dbReference>
<evidence type="ECO:0000256" key="1">
    <source>
        <dbReference type="ARBA" id="ARBA00001970"/>
    </source>
</evidence>
<dbReference type="Pfam" id="PF04261">
    <property type="entry name" value="Dyp_perox_N"/>
    <property type="match status" value="1"/>
</dbReference>
<evidence type="ECO:0000256" key="5">
    <source>
        <dbReference type="ARBA" id="ARBA00023004"/>
    </source>
</evidence>
<dbReference type="InterPro" id="IPR048328">
    <property type="entry name" value="Dyp_perox_C"/>
</dbReference>
<evidence type="ECO:0000256" key="2">
    <source>
        <dbReference type="ARBA" id="ARBA00022559"/>
    </source>
</evidence>
<dbReference type="SUPFAM" id="SSF54909">
    <property type="entry name" value="Dimeric alpha+beta barrel"/>
    <property type="match status" value="1"/>
</dbReference>
<feature type="domain" description="Dyp-type peroxidase N-terminal" evidence="7">
    <location>
        <begin position="20"/>
        <end position="146"/>
    </location>
</feature>
<dbReference type="EMBL" id="JACOOK010000003">
    <property type="protein sequence ID" value="MBC5616713.1"/>
    <property type="molecule type" value="Genomic_DNA"/>
</dbReference>
<keyword evidence="2 9" id="KW-0575">Peroxidase</keyword>
<comment type="similarity">
    <text evidence="6">Belongs to the DyP-type peroxidase family.</text>
</comment>
<keyword evidence="4" id="KW-0560">Oxidoreductase</keyword>
<evidence type="ECO:0000256" key="3">
    <source>
        <dbReference type="ARBA" id="ARBA00022723"/>
    </source>
</evidence>
<reference evidence="9 10" key="1">
    <citation type="submission" date="2020-08" db="EMBL/GenBank/DDBJ databases">
        <title>Genome public.</title>
        <authorList>
            <person name="Liu C."/>
            <person name="Sun Q."/>
        </authorList>
    </citation>
    <scope>NUCLEOTIDE SEQUENCE [LARGE SCALE GENOMIC DNA]</scope>
    <source>
        <strain evidence="9 10">New-7</strain>
    </source>
</reference>
<evidence type="ECO:0000256" key="6">
    <source>
        <dbReference type="ARBA" id="ARBA00025737"/>
    </source>
</evidence>
<keyword evidence="3" id="KW-0479">Metal-binding</keyword>
<evidence type="ECO:0000256" key="4">
    <source>
        <dbReference type="ARBA" id="ARBA00023002"/>
    </source>
</evidence>
<keyword evidence="10" id="KW-1185">Reference proteome</keyword>
<organism evidence="9 10">
    <name type="scientific">Alistipes hominis</name>
    <dbReference type="NCBI Taxonomy" id="2763015"/>
    <lineage>
        <taxon>Bacteria</taxon>
        <taxon>Pseudomonadati</taxon>
        <taxon>Bacteroidota</taxon>
        <taxon>Bacteroidia</taxon>
        <taxon>Bacteroidales</taxon>
        <taxon>Rikenellaceae</taxon>
        <taxon>Alistipes</taxon>
    </lineage>
</organism>
<dbReference type="InterPro" id="IPR011008">
    <property type="entry name" value="Dimeric_a/b-barrel"/>
</dbReference>
<comment type="caution">
    <text evidence="9">The sequence shown here is derived from an EMBL/GenBank/DDBJ whole genome shotgun (WGS) entry which is preliminary data.</text>
</comment>